<organism evidence="2 3">
    <name type="scientific">Ilyodon furcidens</name>
    <name type="common">goldbreast splitfin</name>
    <dbReference type="NCBI Taxonomy" id="33524"/>
    <lineage>
        <taxon>Eukaryota</taxon>
        <taxon>Metazoa</taxon>
        <taxon>Chordata</taxon>
        <taxon>Craniata</taxon>
        <taxon>Vertebrata</taxon>
        <taxon>Euteleostomi</taxon>
        <taxon>Actinopterygii</taxon>
        <taxon>Neopterygii</taxon>
        <taxon>Teleostei</taxon>
        <taxon>Neoteleostei</taxon>
        <taxon>Acanthomorphata</taxon>
        <taxon>Ovalentaria</taxon>
        <taxon>Atherinomorphae</taxon>
        <taxon>Cyprinodontiformes</taxon>
        <taxon>Goodeidae</taxon>
        <taxon>Ilyodon</taxon>
    </lineage>
</organism>
<evidence type="ECO:0000256" key="1">
    <source>
        <dbReference type="SAM" id="MobiDB-lite"/>
    </source>
</evidence>
<comment type="caution">
    <text evidence="2">The sequence shown here is derived from an EMBL/GenBank/DDBJ whole genome shotgun (WGS) entry which is preliminary data.</text>
</comment>
<sequence>MNLDLMTVSHEKSQMQKDTHSTHRPPYTSGQQPMPLQSQLQIKSLNTCVLISTLWRVLLYYLTIDYYAVAKQR</sequence>
<feature type="compositionally biased region" description="Basic and acidic residues" evidence="1">
    <location>
        <begin position="9"/>
        <end position="21"/>
    </location>
</feature>
<proteinExistence type="predicted"/>
<reference evidence="2 3" key="1">
    <citation type="submission" date="2021-06" db="EMBL/GenBank/DDBJ databases">
        <authorList>
            <person name="Palmer J.M."/>
        </authorList>
    </citation>
    <scope>NUCLEOTIDE SEQUENCE [LARGE SCALE GENOMIC DNA]</scope>
    <source>
        <strain evidence="3">if_2019</strain>
        <tissue evidence="2">Muscle</tissue>
    </source>
</reference>
<feature type="region of interest" description="Disordered" evidence="1">
    <location>
        <begin position="1"/>
        <end position="34"/>
    </location>
</feature>
<name>A0ABV0T8F0_9TELE</name>
<gene>
    <name evidence="2" type="ORF">ILYODFUR_016037</name>
</gene>
<evidence type="ECO:0000313" key="3">
    <source>
        <dbReference type="Proteomes" id="UP001482620"/>
    </source>
</evidence>
<keyword evidence="3" id="KW-1185">Reference proteome</keyword>
<evidence type="ECO:0000313" key="2">
    <source>
        <dbReference type="EMBL" id="MEQ2229157.1"/>
    </source>
</evidence>
<dbReference type="Proteomes" id="UP001482620">
    <property type="component" value="Unassembled WGS sequence"/>
</dbReference>
<accession>A0ABV0T8F0</accession>
<protein>
    <submittedName>
        <fullName evidence="2">Uncharacterized protein</fullName>
    </submittedName>
</protein>
<dbReference type="EMBL" id="JAHRIQ010024610">
    <property type="protein sequence ID" value="MEQ2229157.1"/>
    <property type="molecule type" value="Genomic_DNA"/>
</dbReference>